<feature type="region of interest" description="Disordered" evidence="1">
    <location>
        <begin position="1"/>
        <end position="56"/>
    </location>
</feature>
<protein>
    <submittedName>
        <fullName evidence="2">Polyubiquitin 9</fullName>
    </submittedName>
</protein>
<evidence type="ECO:0000313" key="2">
    <source>
        <dbReference type="EMBL" id="GFP99988.1"/>
    </source>
</evidence>
<sequence>MLEVESSDINDNVKAKIQDKKGIPPTSSNSSSSESSLRAVVSLPATTTRKSRRRWSTKRGEAKLYTPFSSFNSFPHLCNFHNFFSSYLP</sequence>
<proteinExistence type="predicted"/>
<comment type="caution">
    <text evidence="2">The sequence shown here is derived from an EMBL/GenBank/DDBJ whole genome shotgun (WGS) entry which is preliminary data.</text>
</comment>
<evidence type="ECO:0000256" key="1">
    <source>
        <dbReference type="SAM" id="MobiDB-lite"/>
    </source>
</evidence>
<dbReference type="AlphaFoldDB" id="A0A830CQX9"/>
<dbReference type="EMBL" id="BMAC01000600">
    <property type="protein sequence ID" value="GFP99988.1"/>
    <property type="molecule type" value="Genomic_DNA"/>
</dbReference>
<reference evidence="2" key="1">
    <citation type="submission" date="2020-07" db="EMBL/GenBank/DDBJ databases">
        <title>Ethylene signaling mediates host invasion by parasitic plants.</title>
        <authorList>
            <person name="Yoshida S."/>
        </authorList>
    </citation>
    <scope>NUCLEOTIDE SEQUENCE</scope>
    <source>
        <strain evidence="2">Okayama</strain>
    </source>
</reference>
<feature type="compositionally biased region" description="Low complexity" evidence="1">
    <location>
        <begin position="27"/>
        <end position="36"/>
    </location>
</feature>
<organism evidence="2 3">
    <name type="scientific">Phtheirospermum japonicum</name>
    <dbReference type="NCBI Taxonomy" id="374723"/>
    <lineage>
        <taxon>Eukaryota</taxon>
        <taxon>Viridiplantae</taxon>
        <taxon>Streptophyta</taxon>
        <taxon>Embryophyta</taxon>
        <taxon>Tracheophyta</taxon>
        <taxon>Spermatophyta</taxon>
        <taxon>Magnoliopsida</taxon>
        <taxon>eudicotyledons</taxon>
        <taxon>Gunneridae</taxon>
        <taxon>Pentapetalae</taxon>
        <taxon>asterids</taxon>
        <taxon>lamiids</taxon>
        <taxon>Lamiales</taxon>
        <taxon>Orobanchaceae</taxon>
        <taxon>Orobanchaceae incertae sedis</taxon>
        <taxon>Phtheirospermum</taxon>
    </lineage>
</organism>
<gene>
    <name evidence="2" type="ORF">PHJA_002142900</name>
</gene>
<accession>A0A830CQX9</accession>
<dbReference type="Proteomes" id="UP000653305">
    <property type="component" value="Unassembled WGS sequence"/>
</dbReference>
<dbReference type="Gene3D" id="3.10.20.90">
    <property type="entry name" value="Phosphatidylinositol 3-kinase Catalytic Subunit, Chain A, domain 1"/>
    <property type="match status" value="1"/>
</dbReference>
<keyword evidence="3" id="KW-1185">Reference proteome</keyword>
<evidence type="ECO:0000313" key="3">
    <source>
        <dbReference type="Proteomes" id="UP000653305"/>
    </source>
</evidence>
<name>A0A830CQX9_9LAMI</name>
<feature type="compositionally biased region" description="Basic and acidic residues" evidence="1">
    <location>
        <begin position="11"/>
        <end position="22"/>
    </location>
</feature>